<dbReference type="AlphaFoldDB" id="A0AAD7T136"/>
<proteinExistence type="predicted"/>
<sequence length="120" mass="12969">MHTNPKAKSSQRYKLKRSMASNPPDYTGEGAEQSMDYTGESTPQEGRKYLLPHAHIQTSGSRHRRQTAAPAAGLQVFKKYLAGAGDRTLAGSRGQPAPKVEAGRCSDVTAQAKSRTVLVQ</sequence>
<reference evidence="2" key="1">
    <citation type="journal article" date="2023" name="Science">
        <title>Genome structures resolve the early diversification of teleost fishes.</title>
        <authorList>
            <person name="Parey E."/>
            <person name="Louis A."/>
            <person name="Montfort J."/>
            <person name="Bouchez O."/>
            <person name="Roques C."/>
            <person name="Iampietro C."/>
            <person name="Lluch J."/>
            <person name="Castinel A."/>
            <person name="Donnadieu C."/>
            <person name="Desvignes T."/>
            <person name="Floi Bucao C."/>
            <person name="Jouanno E."/>
            <person name="Wen M."/>
            <person name="Mejri S."/>
            <person name="Dirks R."/>
            <person name="Jansen H."/>
            <person name="Henkel C."/>
            <person name="Chen W.J."/>
            <person name="Zahm M."/>
            <person name="Cabau C."/>
            <person name="Klopp C."/>
            <person name="Thompson A.W."/>
            <person name="Robinson-Rechavi M."/>
            <person name="Braasch I."/>
            <person name="Lecointre G."/>
            <person name="Bobe J."/>
            <person name="Postlethwait J.H."/>
            <person name="Berthelot C."/>
            <person name="Roest Crollius H."/>
            <person name="Guiguen Y."/>
        </authorList>
    </citation>
    <scope>NUCLEOTIDE SEQUENCE</scope>
    <source>
        <strain evidence="2">NC1722</strain>
    </source>
</reference>
<feature type="region of interest" description="Disordered" evidence="1">
    <location>
        <begin position="1"/>
        <end position="45"/>
    </location>
</feature>
<dbReference type="EMBL" id="JAINUG010000020">
    <property type="protein sequence ID" value="KAJ8412270.1"/>
    <property type="molecule type" value="Genomic_DNA"/>
</dbReference>
<protein>
    <submittedName>
        <fullName evidence="2">Uncharacterized protein</fullName>
    </submittedName>
</protein>
<accession>A0AAD7T136</accession>
<keyword evidence="3" id="KW-1185">Reference proteome</keyword>
<organism evidence="2 3">
    <name type="scientific">Aldrovandia affinis</name>
    <dbReference type="NCBI Taxonomy" id="143900"/>
    <lineage>
        <taxon>Eukaryota</taxon>
        <taxon>Metazoa</taxon>
        <taxon>Chordata</taxon>
        <taxon>Craniata</taxon>
        <taxon>Vertebrata</taxon>
        <taxon>Euteleostomi</taxon>
        <taxon>Actinopterygii</taxon>
        <taxon>Neopterygii</taxon>
        <taxon>Teleostei</taxon>
        <taxon>Notacanthiformes</taxon>
        <taxon>Halosauridae</taxon>
        <taxon>Aldrovandia</taxon>
    </lineage>
</organism>
<name>A0AAD7T136_9TELE</name>
<evidence type="ECO:0000313" key="3">
    <source>
        <dbReference type="Proteomes" id="UP001221898"/>
    </source>
</evidence>
<gene>
    <name evidence="2" type="ORF">AAFF_G00145370</name>
</gene>
<feature type="compositionally biased region" description="Polar residues" evidence="1">
    <location>
        <begin position="35"/>
        <end position="44"/>
    </location>
</feature>
<feature type="region of interest" description="Disordered" evidence="1">
    <location>
        <begin position="87"/>
        <end position="120"/>
    </location>
</feature>
<evidence type="ECO:0000313" key="2">
    <source>
        <dbReference type="EMBL" id="KAJ8412270.1"/>
    </source>
</evidence>
<dbReference type="Proteomes" id="UP001221898">
    <property type="component" value="Unassembled WGS sequence"/>
</dbReference>
<comment type="caution">
    <text evidence="2">The sequence shown here is derived from an EMBL/GenBank/DDBJ whole genome shotgun (WGS) entry which is preliminary data.</text>
</comment>
<evidence type="ECO:0000256" key="1">
    <source>
        <dbReference type="SAM" id="MobiDB-lite"/>
    </source>
</evidence>
<feature type="compositionally biased region" description="Polar residues" evidence="1">
    <location>
        <begin position="108"/>
        <end position="120"/>
    </location>
</feature>